<dbReference type="GeneID" id="93302008"/>
<name>A0A1E3ALT5_9FIRM</name>
<sequence length="270" mass="30609">MQMIRMVKTVQFGELIGVGNTADVFDIGNHKVAKLFHLGYPESAMLTELHNSQLMNHLDIPIAKSYEAFVYEGRNGIIYDKIEGQSLLEVLFETYDIEKYTKVLANIHKRIVSAHLPDAIDCKAILEKNIKNAEDLNIECQSKLLEILADLPDGDNLCHGDFHFGNLLVGKQGTYIIDFMNVCKGNKNYDIARTLCLIEMTPVPENTPNQQEIVKMKKQSADIYLREMGMSRDFLTDWLTVTVAARLSELSHDQSIEKNNILEYLSLQGL</sequence>
<evidence type="ECO:0000313" key="2">
    <source>
        <dbReference type="EMBL" id="ODM09677.1"/>
    </source>
</evidence>
<dbReference type="Gene3D" id="3.90.1200.10">
    <property type="match status" value="1"/>
</dbReference>
<dbReference type="InterPro" id="IPR011009">
    <property type="entry name" value="Kinase-like_dom_sf"/>
</dbReference>
<evidence type="ECO:0000259" key="1">
    <source>
        <dbReference type="Pfam" id="PF01636"/>
    </source>
</evidence>
<dbReference type="InterPro" id="IPR002575">
    <property type="entry name" value="Aminoglycoside_PTrfase"/>
</dbReference>
<proteinExistence type="predicted"/>
<dbReference type="Pfam" id="PF01636">
    <property type="entry name" value="APH"/>
    <property type="match status" value="1"/>
</dbReference>
<dbReference type="GO" id="GO:0016740">
    <property type="term" value="F:transferase activity"/>
    <property type="evidence" value="ECO:0007669"/>
    <property type="project" value="UniProtKB-KW"/>
</dbReference>
<accession>A0A1E3ALT5</accession>
<protein>
    <submittedName>
        <fullName evidence="2">Phosphotransferase enzyme family protein</fullName>
    </submittedName>
</protein>
<keyword evidence="2" id="KW-0808">Transferase</keyword>
<dbReference type="Proteomes" id="UP000095003">
    <property type="component" value="Unassembled WGS sequence"/>
</dbReference>
<dbReference type="SUPFAM" id="SSF56112">
    <property type="entry name" value="Protein kinase-like (PK-like)"/>
    <property type="match status" value="1"/>
</dbReference>
<organism evidence="2 3">
    <name type="scientific">Eisenbergiella tayi</name>
    <dbReference type="NCBI Taxonomy" id="1432052"/>
    <lineage>
        <taxon>Bacteria</taxon>
        <taxon>Bacillati</taxon>
        <taxon>Bacillota</taxon>
        <taxon>Clostridia</taxon>
        <taxon>Lachnospirales</taxon>
        <taxon>Lachnospiraceae</taxon>
        <taxon>Eisenbergiella</taxon>
    </lineage>
</organism>
<reference evidence="2 3" key="1">
    <citation type="submission" date="2016-07" db="EMBL/GenBank/DDBJ databases">
        <title>Characterization of isolates of Eisenbergiella tayi derived from blood cultures, using whole genome sequencing.</title>
        <authorList>
            <person name="Burdz T."/>
            <person name="Wiebe D."/>
            <person name="Huynh C."/>
            <person name="Bernard K."/>
        </authorList>
    </citation>
    <scope>NUCLEOTIDE SEQUENCE [LARGE SCALE GENOMIC DNA]</scope>
    <source>
        <strain evidence="2 3">NML 120489</strain>
    </source>
</reference>
<dbReference type="AlphaFoldDB" id="A0A1E3ALT5"/>
<dbReference type="RefSeq" id="WP_069158163.1">
    <property type="nucleotide sequence ID" value="NZ_JBKXXQ010000038.1"/>
</dbReference>
<feature type="domain" description="Aminoglycoside phosphotransferase" evidence="1">
    <location>
        <begin position="16"/>
        <end position="195"/>
    </location>
</feature>
<evidence type="ECO:0000313" key="3">
    <source>
        <dbReference type="Proteomes" id="UP000095003"/>
    </source>
</evidence>
<dbReference type="EMBL" id="MCGI01000004">
    <property type="protein sequence ID" value="ODM09677.1"/>
    <property type="molecule type" value="Genomic_DNA"/>
</dbReference>
<comment type="caution">
    <text evidence="2">The sequence shown here is derived from an EMBL/GenBank/DDBJ whole genome shotgun (WGS) entry which is preliminary data.</text>
</comment>
<gene>
    <name evidence="2" type="ORF">BEH84_04044</name>
</gene>